<dbReference type="InterPro" id="IPR050640">
    <property type="entry name" value="Bact_2-comp_sensor_kinase"/>
</dbReference>
<sequence>MKLIKGSIISKIIISLIVATTIPFIVSNYLSYQITGTAIKTQLVELNQNSMSITLSTLHSYFHDLSLLGLSYFSDVTLVRLLSSTEPQTPAESVYIAQRLEQIYGNHGEIGSVSYKSALTNKQFNIRQNYNSKVTIPDFNGQELSYAHDELQQPFQVTYYNKERRLRVNKPFIDIETREIIGLTTFDVKPAQIRSMIASLTTSEHGPIYLFIGEDMELLYTTEETSESYPELPWQSELNQRLQDSSSLNKGELQATEGSYVYYQTNTNGTTLTLVKLIPESLINAARTNALNKTLLIQIVSLIFVSVLAAFISYYMLRRVKLMLQHIKRLQMGNFQLKRKPKPATPDELDLLELRFQEMASELDELWNKQYRHQLELSQARLKMLQAQINPHFFYNTLQSIGTLAIKANAREVSDRLAEFGALFRYTMDIESEAVNLSDEMAHLEHYIVLQKGRYKNKLQVDLRCPEEALTIRVPKMILQPLVENSIIHGLERGNGTIHITVNIVVTDKLLIEVIDNGKGFTDDQINQVKKSVIEQQTVVTEKKGIGLANVLKRLALYCGNGFEWSITSAPYEQTTVALMLPIDPTRGENV</sequence>
<evidence type="ECO:0000313" key="3">
    <source>
        <dbReference type="EMBL" id="MFC6333723.1"/>
    </source>
</evidence>
<dbReference type="InterPro" id="IPR010559">
    <property type="entry name" value="Sig_transdc_His_kin_internal"/>
</dbReference>
<dbReference type="PANTHER" id="PTHR34220">
    <property type="entry name" value="SENSOR HISTIDINE KINASE YPDA"/>
    <property type="match status" value="1"/>
</dbReference>
<feature type="transmembrane region" description="Helical" evidence="1">
    <location>
        <begin position="295"/>
        <end position="317"/>
    </location>
</feature>
<dbReference type="RefSeq" id="WP_379235484.1">
    <property type="nucleotide sequence ID" value="NZ_JBHSTE010000004.1"/>
</dbReference>
<keyword evidence="4" id="KW-1185">Reference proteome</keyword>
<keyword evidence="1" id="KW-1133">Transmembrane helix</keyword>
<keyword evidence="3" id="KW-0808">Transferase</keyword>
<evidence type="ECO:0000259" key="2">
    <source>
        <dbReference type="SMART" id="SM00387"/>
    </source>
</evidence>
<gene>
    <name evidence="3" type="ORF">ACFP56_13935</name>
</gene>
<keyword evidence="1" id="KW-0472">Membrane</keyword>
<name>A0ABW1V6Z9_9BACL</name>
<dbReference type="EMBL" id="JBHSTE010000004">
    <property type="protein sequence ID" value="MFC6333723.1"/>
    <property type="molecule type" value="Genomic_DNA"/>
</dbReference>
<reference evidence="4" key="1">
    <citation type="journal article" date="2019" name="Int. J. Syst. Evol. Microbiol.">
        <title>The Global Catalogue of Microorganisms (GCM) 10K type strain sequencing project: providing services to taxonomists for standard genome sequencing and annotation.</title>
        <authorList>
            <consortium name="The Broad Institute Genomics Platform"/>
            <consortium name="The Broad Institute Genome Sequencing Center for Infectious Disease"/>
            <person name="Wu L."/>
            <person name="Ma J."/>
        </authorList>
    </citation>
    <scope>NUCLEOTIDE SEQUENCE [LARGE SCALE GENOMIC DNA]</scope>
    <source>
        <strain evidence="4">PCU 280</strain>
    </source>
</reference>
<dbReference type="GO" id="GO:0004673">
    <property type="term" value="F:protein histidine kinase activity"/>
    <property type="evidence" value="ECO:0007669"/>
    <property type="project" value="UniProtKB-EC"/>
</dbReference>
<keyword evidence="3" id="KW-0418">Kinase</keyword>
<organism evidence="3 4">
    <name type="scientific">Paenibacillus septentrionalis</name>
    <dbReference type="NCBI Taxonomy" id="429342"/>
    <lineage>
        <taxon>Bacteria</taxon>
        <taxon>Bacillati</taxon>
        <taxon>Bacillota</taxon>
        <taxon>Bacilli</taxon>
        <taxon>Bacillales</taxon>
        <taxon>Paenibacillaceae</taxon>
        <taxon>Paenibacillus</taxon>
    </lineage>
</organism>
<dbReference type="PANTHER" id="PTHR34220:SF7">
    <property type="entry name" value="SENSOR HISTIDINE KINASE YPDA"/>
    <property type="match status" value="1"/>
</dbReference>
<feature type="domain" description="Histidine kinase/HSP90-like ATPase" evidence="2">
    <location>
        <begin position="470"/>
        <end position="585"/>
    </location>
</feature>
<dbReference type="SMART" id="SM00387">
    <property type="entry name" value="HATPase_c"/>
    <property type="match status" value="1"/>
</dbReference>
<protein>
    <submittedName>
        <fullName evidence="3">Sensor histidine kinase</fullName>
        <ecNumber evidence="3">2.7.13.3</ecNumber>
    </submittedName>
</protein>
<dbReference type="EC" id="2.7.13.3" evidence="3"/>
<dbReference type="Proteomes" id="UP001596233">
    <property type="component" value="Unassembled WGS sequence"/>
</dbReference>
<dbReference type="SUPFAM" id="SSF55874">
    <property type="entry name" value="ATPase domain of HSP90 chaperone/DNA topoisomerase II/histidine kinase"/>
    <property type="match status" value="1"/>
</dbReference>
<evidence type="ECO:0000256" key="1">
    <source>
        <dbReference type="SAM" id="Phobius"/>
    </source>
</evidence>
<evidence type="ECO:0000313" key="4">
    <source>
        <dbReference type="Proteomes" id="UP001596233"/>
    </source>
</evidence>
<dbReference type="InterPro" id="IPR036890">
    <property type="entry name" value="HATPase_C_sf"/>
</dbReference>
<dbReference type="InterPro" id="IPR003594">
    <property type="entry name" value="HATPase_dom"/>
</dbReference>
<accession>A0ABW1V6Z9</accession>
<dbReference type="Pfam" id="PF02518">
    <property type="entry name" value="HATPase_c"/>
    <property type="match status" value="1"/>
</dbReference>
<dbReference type="Pfam" id="PF06580">
    <property type="entry name" value="His_kinase"/>
    <property type="match status" value="1"/>
</dbReference>
<dbReference type="Gene3D" id="6.10.340.10">
    <property type="match status" value="1"/>
</dbReference>
<keyword evidence="1" id="KW-0812">Transmembrane</keyword>
<comment type="caution">
    <text evidence="3">The sequence shown here is derived from an EMBL/GenBank/DDBJ whole genome shotgun (WGS) entry which is preliminary data.</text>
</comment>
<proteinExistence type="predicted"/>
<feature type="transmembrane region" description="Helical" evidence="1">
    <location>
        <begin position="12"/>
        <end position="32"/>
    </location>
</feature>
<dbReference type="Gene3D" id="3.30.565.10">
    <property type="entry name" value="Histidine kinase-like ATPase, C-terminal domain"/>
    <property type="match status" value="1"/>
</dbReference>